<dbReference type="RefSeq" id="WP_182810040.1">
    <property type="nucleotide sequence ID" value="NZ_JACJFM010000026.1"/>
</dbReference>
<dbReference type="Proteomes" id="UP000565262">
    <property type="component" value="Unassembled WGS sequence"/>
</dbReference>
<gene>
    <name evidence="1" type="ORF">H4O21_16810</name>
</gene>
<evidence type="ECO:0000313" key="1">
    <source>
        <dbReference type="EMBL" id="MBB1488266.1"/>
    </source>
</evidence>
<protein>
    <submittedName>
        <fullName evidence="1">Helix-turn-helix domain-containing protein</fullName>
    </submittedName>
</protein>
<evidence type="ECO:0000313" key="2">
    <source>
        <dbReference type="Proteomes" id="UP000565262"/>
    </source>
</evidence>
<dbReference type="Pfam" id="PF01527">
    <property type="entry name" value="HTH_Tnp_1"/>
    <property type="match status" value="1"/>
</dbReference>
<sequence>MTIINNDNKDLIKKVLTEAAADIPVEQICEQNGISKATYYAWYSAYSCENGELMRITEIREKDQKQATDQLVKQMTVFR</sequence>
<dbReference type="GO" id="GO:0003677">
    <property type="term" value="F:DNA binding"/>
    <property type="evidence" value="ECO:0007669"/>
    <property type="project" value="InterPro"/>
</dbReference>
<organism evidence="1 2">
    <name type="scientific">Oceanospirillum sediminis</name>
    <dbReference type="NCBI Taxonomy" id="2760088"/>
    <lineage>
        <taxon>Bacteria</taxon>
        <taxon>Pseudomonadati</taxon>
        <taxon>Pseudomonadota</taxon>
        <taxon>Gammaproteobacteria</taxon>
        <taxon>Oceanospirillales</taxon>
        <taxon>Oceanospirillaceae</taxon>
        <taxon>Oceanospirillum</taxon>
    </lineage>
</organism>
<keyword evidence="2" id="KW-1185">Reference proteome</keyword>
<accession>A0A839IVZ4</accession>
<proteinExistence type="predicted"/>
<reference evidence="1 2" key="1">
    <citation type="submission" date="2020-08" db="EMBL/GenBank/DDBJ databases">
        <title>Oceanospirillum sp. nov. isolated from marine sediment.</title>
        <authorList>
            <person name="Ji X."/>
        </authorList>
    </citation>
    <scope>NUCLEOTIDE SEQUENCE [LARGE SCALE GENOMIC DNA]</scope>
    <source>
        <strain evidence="1 2">D5</strain>
    </source>
</reference>
<name>A0A839IVZ4_9GAMM</name>
<dbReference type="GO" id="GO:0004803">
    <property type="term" value="F:transposase activity"/>
    <property type="evidence" value="ECO:0007669"/>
    <property type="project" value="InterPro"/>
</dbReference>
<comment type="caution">
    <text evidence="1">The sequence shown here is derived from an EMBL/GenBank/DDBJ whole genome shotgun (WGS) entry which is preliminary data.</text>
</comment>
<dbReference type="EMBL" id="JACJFM010000026">
    <property type="protein sequence ID" value="MBB1488266.1"/>
    <property type="molecule type" value="Genomic_DNA"/>
</dbReference>
<dbReference type="AlphaFoldDB" id="A0A839IVZ4"/>
<dbReference type="InterPro" id="IPR002514">
    <property type="entry name" value="Transposase_8"/>
</dbReference>
<dbReference type="GO" id="GO:0006313">
    <property type="term" value="P:DNA transposition"/>
    <property type="evidence" value="ECO:0007669"/>
    <property type="project" value="InterPro"/>
</dbReference>